<proteinExistence type="predicted"/>
<sequence>MKVIADFLFRSTPFRHYNHVQALEEQNAELVDRNAALEDEYKRVSAFKPLMDSYKSQISELESKASNLQRDLNTSRYDHEQTMSRLRASEDSRTKEKEEMELYQERIQELELGGPASSKRKKALPGNGSDGAESLAAADEGMSSSTEDLEDIGGELDDAITGTTMTDLKIKVRKLARELEAAKTNKADSSKILVLENLLDDAQRMKSRYEADYLREHKEKLVLQRELENIRSGKSGFGDGAEAAFALRVRLNEVVEELDRTKREFAALQVQTEHMTKDLTIAKSDLLLVNKDQVDILHSLRASVDVEKNELEAALKKVRLELGKAEEQNRMYMAQVNSLLMEKVDLQTEGIGQREEALRRERNLGELRASLAGKALPKEAEEMIANLQASTLSSEAQLKALQEKFQKAKLFIKQQDKMIKERDRNPTLASPTVVSGVGVTDEEVEKENKKLKEDVDILLREQRLMASAYHSLGLRYARELDTNGRSPGSGPAVAGRASYRAAGFATANGGPSSASWLGQQRRMVASGLTLTGK</sequence>
<dbReference type="EMBL" id="KZ819845">
    <property type="protein sequence ID" value="PWN51410.1"/>
    <property type="molecule type" value="Genomic_DNA"/>
</dbReference>
<protein>
    <submittedName>
        <fullName evidence="1">Uncharacterized protein</fullName>
    </submittedName>
</protein>
<evidence type="ECO:0000313" key="1">
    <source>
        <dbReference type="EMBL" id="PWN51410.1"/>
    </source>
</evidence>
<evidence type="ECO:0000313" key="2">
    <source>
        <dbReference type="Proteomes" id="UP000245626"/>
    </source>
</evidence>
<accession>A0ACD0NZZ2</accession>
<keyword evidence="2" id="KW-1185">Reference proteome</keyword>
<name>A0ACD0NZZ2_9BASI</name>
<organism evidence="1 2">
    <name type="scientific">Violaceomyces palustris</name>
    <dbReference type="NCBI Taxonomy" id="1673888"/>
    <lineage>
        <taxon>Eukaryota</taxon>
        <taxon>Fungi</taxon>
        <taxon>Dikarya</taxon>
        <taxon>Basidiomycota</taxon>
        <taxon>Ustilaginomycotina</taxon>
        <taxon>Ustilaginomycetes</taxon>
        <taxon>Violaceomycetales</taxon>
        <taxon>Violaceomycetaceae</taxon>
        <taxon>Violaceomyces</taxon>
    </lineage>
</organism>
<gene>
    <name evidence="1" type="ORF">IE53DRAFT_51456</name>
</gene>
<reference evidence="1 2" key="1">
    <citation type="journal article" date="2018" name="Mol. Biol. Evol.">
        <title>Broad Genomic Sampling Reveals a Smut Pathogenic Ancestry of the Fungal Clade Ustilaginomycotina.</title>
        <authorList>
            <person name="Kijpornyongpan T."/>
            <person name="Mondo S.J."/>
            <person name="Barry K."/>
            <person name="Sandor L."/>
            <person name="Lee J."/>
            <person name="Lipzen A."/>
            <person name="Pangilinan J."/>
            <person name="LaButti K."/>
            <person name="Hainaut M."/>
            <person name="Henrissat B."/>
            <person name="Grigoriev I.V."/>
            <person name="Spatafora J.W."/>
            <person name="Aime M.C."/>
        </authorList>
    </citation>
    <scope>NUCLEOTIDE SEQUENCE [LARGE SCALE GENOMIC DNA]</scope>
    <source>
        <strain evidence="1 2">SA 807</strain>
    </source>
</reference>
<dbReference type="Proteomes" id="UP000245626">
    <property type="component" value="Unassembled WGS sequence"/>
</dbReference>